<evidence type="ECO:0000256" key="1">
    <source>
        <dbReference type="ARBA" id="ARBA00023157"/>
    </source>
</evidence>
<protein>
    <recommendedName>
        <fullName evidence="2">SMB domain-containing protein</fullName>
    </recommendedName>
</protein>
<evidence type="ECO:0000259" key="2">
    <source>
        <dbReference type="PROSITE" id="PS50958"/>
    </source>
</evidence>
<keyword evidence="1" id="KW-1015">Disulfide bond</keyword>
<dbReference type="AlphaFoldDB" id="A0A7S2JGM7"/>
<reference evidence="3" key="1">
    <citation type="submission" date="2021-01" db="EMBL/GenBank/DDBJ databases">
        <authorList>
            <person name="Corre E."/>
            <person name="Pelletier E."/>
            <person name="Niang G."/>
            <person name="Scheremetjew M."/>
            <person name="Finn R."/>
            <person name="Kale V."/>
            <person name="Holt S."/>
            <person name="Cochrane G."/>
            <person name="Meng A."/>
            <person name="Brown T."/>
            <person name="Cohen L."/>
        </authorList>
    </citation>
    <scope>NUCLEOTIDE SEQUENCE</scope>
    <source>
        <strain evidence="3">RCC3387</strain>
    </source>
</reference>
<feature type="domain" description="SMB" evidence="2">
    <location>
        <begin position="306"/>
        <end position="347"/>
    </location>
</feature>
<dbReference type="EMBL" id="HBGW01028129">
    <property type="protein sequence ID" value="CAD9547339.1"/>
    <property type="molecule type" value="Transcribed_RNA"/>
</dbReference>
<evidence type="ECO:0000313" key="3">
    <source>
        <dbReference type="EMBL" id="CAD9547339.1"/>
    </source>
</evidence>
<dbReference type="PROSITE" id="PS00524">
    <property type="entry name" value="SMB_1"/>
    <property type="match status" value="1"/>
</dbReference>
<dbReference type="InterPro" id="IPR001212">
    <property type="entry name" value="Somatomedin_B_dom"/>
</dbReference>
<organism evidence="3">
    <name type="scientific">Zooxanthella nutricula</name>
    <dbReference type="NCBI Taxonomy" id="1333877"/>
    <lineage>
        <taxon>Eukaryota</taxon>
        <taxon>Sar</taxon>
        <taxon>Alveolata</taxon>
        <taxon>Dinophyceae</taxon>
        <taxon>Peridiniales</taxon>
        <taxon>Peridiniales incertae sedis</taxon>
        <taxon>Zooxanthella</taxon>
    </lineage>
</organism>
<gene>
    <name evidence="3" type="ORF">BRAN1462_LOCUS17893</name>
</gene>
<accession>A0A7S2JGM7</accession>
<proteinExistence type="predicted"/>
<dbReference type="PROSITE" id="PS50958">
    <property type="entry name" value="SMB_2"/>
    <property type="match status" value="1"/>
</dbReference>
<sequence>MLLAVGGAVAGAAAWRSAPARGTAPGRTAILESTDTILIHDRLRTAGAGRFSAPQDNGCHEPVAGSDCDRNISWAKSQGILRHEDWYPGLSPYSSRRDFQEHLFRTKSPGGCPRPCPAAELRARALQTCDFEYNGGPTDLCFCQLAKNRGCANLPCACPQGCDAGAVWDGGRSVTFKNRAQALGCPQPVALLTIPKAYISNVKSLHTWCPSQMQALLQDMLFVGFQRYTAHVGPGPVHQCIHAATHVSMSWLHLHTFCGGGHVDNMPTSPDVAWCDTMDHPEQAAALAQRAAGWVDAFHGPRRPRAPRNCAEMGCDQSAPAHFCACNGKCQHFHDCCSDYQAKCQAR</sequence>
<name>A0A7S2JGM7_9DINO</name>